<dbReference type="AlphaFoldDB" id="A0A2K2G0I3"/>
<evidence type="ECO:0000256" key="1">
    <source>
        <dbReference type="SAM" id="Coils"/>
    </source>
</evidence>
<dbReference type="Proteomes" id="UP000236327">
    <property type="component" value="Unassembled WGS sequence"/>
</dbReference>
<keyword evidence="3" id="KW-1185">Reference proteome</keyword>
<name>A0A2K2G0I3_9SPHN</name>
<feature type="coiled-coil region" evidence="1">
    <location>
        <begin position="16"/>
        <end position="50"/>
    </location>
</feature>
<comment type="caution">
    <text evidence="2">The sequence shown here is derived from an EMBL/GenBank/DDBJ whole genome shotgun (WGS) entry which is preliminary data.</text>
</comment>
<keyword evidence="1" id="KW-0175">Coiled coil</keyword>
<sequence>MADFRFAALFAGEPNLRSIEELVRCCERRRARATEKLAAAQAEIALSQAAYDQAVAARADWIANSPDPQLLML</sequence>
<evidence type="ECO:0000313" key="2">
    <source>
        <dbReference type="EMBL" id="PNU04560.1"/>
    </source>
</evidence>
<proteinExistence type="predicted"/>
<dbReference type="RefSeq" id="WP_103096099.1">
    <property type="nucleotide sequence ID" value="NZ_LYMM01000033.1"/>
</dbReference>
<accession>A0A2K2G0I3</accession>
<protein>
    <submittedName>
        <fullName evidence="2">Uncharacterized protein</fullName>
    </submittedName>
</protein>
<dbReference type="EMBL" id="LYMM01000033">
    <property type="protein sequence ID" value="PNU04560.1"/>
    <property type="molecule type" value="Genomic_DNA"/>
</dbReference>
<gene>
    <name evidence="2" type="ORF">A8V01_19290</name>
</gene>
<evidence type="ECO:0000313" key="3">
    <source>
        <dbReference type="Proteomes" id="UP000236327"/>
    </source>
</evidence>
<reference evidence="2 3" key="1">
    <citation type="submission" date="2016-05" db="EMBL/GenBank/DDBJ databases">
        <title>Complete genome sequence of Novosphingobium guangzhouense SA925(T).</title>
        <authorList>
            <person name="Sha S."/>
        </authorList>
    </citation>
    <scope>NUCLEOTIDE SEQUENCE [LARGE SCALE GENOMIC DNA]</scope>
    <source>
        <strain evidence="2 3">SA925</strain>
    </source>
</reference>
<organism evidence="2 3">
    <name type="scientific">Novosphingobium guangzhouense</name>
    <dbReference type="NCBI Taxonomy" id="1850347"/>
    <lineage>
        <taxon>Bacteria</taxon>
        <taxon>Pseudomonadati</taxon>
        <taxon>Pseudomonadota</taxon>
        <taxon>Alphaproteobacteria</taxon>
        <taxon>Sphingomonadales</taxon>
        <taxon>Sphingomonadaceae</taxon>
        <taxon>Novosphingobium</taxon>
    </lineage>
</organism>